<comment type="caution">
    <text evidence="4">The sequence shown here is derived from an EMBL/GenBank/DDBJ whole genome shotgun (WGS) entry which is preliminary data.</text>
</comment>
<dbReference type="PANTHER" id="PTHR15382">
    <property type="entry name" value="CTG4A-RELATED"/>
    <property type="match status" value="1"/>
</dbReference>
<evidence type="ECO:0000256" key="2">
    <source>
        <dbReference type="ARBA" id="ARBA00022729"/>
    </source>
</evidence>
<dbReference type="PANTHER" id="PTHR15382:SF8">
    <property type="entry name" value="CANOPY B"/>
    <property type="match status" value="1"/>
</dbReference>
<feature type="domain" description="DUF3456" evidence="3">
    <location>
        <begin position="14"/>
        <end position="128"/>
    </location>
</feature>
<dbReference type="Pfam" id="PF11938">
    <property type="entry name" value="DUF3456"/>
    <property type="match status" value="1"/>
</dbReference>
<keyword evidence="2" id="KW-0732">Signal</keyword>
<dbReference type="Proteomes" id="UP000746747">
    <property type="component" value="Unassembled WGS sequence"/>
</dbReference>
<gene>
    <name evidence="4" type="ORF">CJOHNSTONI_LOCUS6604</name>
</gene>
<proteinExistence type="inferred from homology"/>
<evidence type="ECO:0000259" key="3">
    <source>
        <dbReference type="Pfam" id="PF11938"/>
    </source>
</evidence>
<dbReference type="OrthoDB" id="10257739at2759"/>
<sequence>MYIFSVVTGLLKKAENISAVERELKFVEALEGTCERMLQYKVHKEKSDISRFAKEESTTMKALNELRNKGVKVELGMPYEMWDTPSVEVVTLKQNCETLLEHYENDLEQWYYNQDRPLLEVEYLCKKRVLKRMERDCMKTSNSLEL</sequence>
<accession>A0A8J2Q844</accession>
<reference evidence="4" key="1">
    <citation type="submission" date="2021-09" db="EMBL/GenBank/DDBJ databases">
        <authorList>
            <consortium name="Pathogen Informatics"/>
        </authorList>
    </citation>
    <scope>NUCLEOTIDE SEQUENCE</scope>
</reference>
<evidence type="ECO:0000313" key="4">
    <source>
        <dbReference type="EMBL" id="CAG9536708.1"/>
    </source>
</evidence>
<keyword evidence="5" id="KW-1185">Reference proteome</keyword>
<comment type="similarity">
    <text evidence="1">Belongs to the canopy family.</text>
</comment>
<dbReference type="InterPro" id="IPR021852">
    <property type="entry name" value="DUF3456"/>
</dbReference>
<organism evidence="4 5">
    <name type="scientific">Cercopithifilaria johnstoni</name>
    <dbReference type="NCBI Taxonomy" id="2874296"/>
    <lineage>
        <taxon>Eukaryota</taxon>
        <taxon>Metazoa</taxon>
        <taxon>Ecdysozoa</taxon>
        <taxon>Nematoda</taxon>
        <taxon>Chromadorea</taxon>
        <taxon>Rhabditida</taxon>
        <taxon>Spirurina</taxon>
        <taxon>Spiruromorpha</taxon>
        <taxon>Filarioidea</taxon>
        <taxon>Onchocercidae</taxon>
        <taxon>Cercopithifilaria</taxon>
    </lineage>
</organism>
<evidence type="ECO:0000256" key="1">
    <source>
        <dbReference type="ARBA" id="ARBA00007285"/>
    </source>
</evidence>
<evidence type="ECO:0000313" key="5">
    <source>
        <dbReference type="Proteomes" id="UP000746747"/>
    </source>
</evidence>
<dbReference type="EMBL" id="CAKAEH010001480">
    <property type="protein sequence ID" value="CAG9536708.1"/>
    <property type="molecule type" value="Genomic_DNA"/>
</dbReference>
<protein>
    <recommendedName>
        <fullName evidence="3">DUF3456 domain-containing protein</fullName>
    </recommendedName>
</protein>
<dbReference type="AlphaFoldDB" id="A0A8J2Q844"/>
<name>A0A8J2Q844_9BILA</name>